<dbReference type="SUPFAM" id="SSF51445">
    <property type="entry name" value="(Trans)glycosidases"/>
    <property type="match status" value="1"/>
</dbReference>
<dbReference type="Pfam" id="PF02449">
    <property type="entry name" value="Glyco_hydro_42"/>
    <property type="match status" value="1"/>
</dbReference>
<evidence type="ECO:0000313" key="4">
    <source>
        <dbReference type="EMBL" id="AIA92236.1"/>
    </source>
</evidence>
<reference evidence="4" key="1">
    <citation type="journal article" date="2013" name="Environ. Microbiol.">
        <title>Seasonally variable intestinal metagenomes of the red palm weevil (Rhynchophorus ferrugineus).</title>
        <authorList>
            <person name="Jia S."/>
            <person name="Zhang X."/>
            <person name="Zhang G."/>
            <person name="Yin A."/>
            <person name="Zhang S."/>
            <person name="Li F."/>
            <person name="Wang L."/>
            <person name="Zhao D."/>
            <person name="Yun Q."/>
            <person name="Tala"/>
            <person name="Wang J."/>
            <person name="Sun G."/>
            <person name="Baabdullah M."/>
            <person name="Yu X."/>
            <person name="Hu S."/>
            <person name="Al-Mssallem I.S."/>
            <person name="Yu J."/>
        </authorList>
    </citation>
    <scope>NUCLEOTIDE SEQUENCE</scope>
</reference>
<feature type="non-terminal residue" evidence="4">
    <location>
        <position position="1"/>
    </location>
</feature>
<name>A0A060CHI3_9CHLR</name>
<evidence type="ECO:0000256" key="2">
    <source>
        <dbReference type="ARBA" id="ARBA00023295"/>
    </source>
</evidence>
<feature type="domain" description="Glycoside hydrolase family 42 N-terminal" evidence="3">
    <location>
        <begin position="4"/>
        <end position="116"/>
    </location>
</feature>
<accession>A0A060CHI3</accession>
<sequence>YDAICPILAKHALPAGRLIACQVDNEMAYFFCINNYSSDYSDSSISQYRKFLEQKYGSLAGINKAHRTSAASLEEIDAPRKFLAATKADLPAYLDWAEYREYYLVHSIARLADMLRLCPAAAS</sequence>
<organism evidence="4">
    <name type="scientific">uncultured Herpetosiphon sp</name>
    <dbReference type="NCBI Taxonomy" id="290606"/>
    <lineage>
        <taxon>Bacteria</taxon>
        <taxon>Bacillati</taxon>
        <taxon>Chloroflexota</taxon>
        <taxon>Chloroflexia</taxon>
        <taxon>Herpetosiphonales</taxon>
        <taxon>Herpetosiphonaceae</taxon>
        <taxon>Herpetosiphon</taxon>
        <taxon>environmental samples</taxon>
    </lineage>
</organism>
<keyword evidence="2" id="KW-0326">Glycosidase</keyword>
<protein>
    <submittedName>
        <fullName evidence="4">CAZy families GH35 protein</fullName>
    </submittedName>
</protein>
<dbReference type="InterPro" id="IPR013529">
    <property type="entry name" value="Glyco_hydro_42_N"/>
</dbReference>
<dbReference type="GO" id="GO:0004565">
    <property type="term" value="F:beta-galactosidase activity"/>
    <property type="evidence" value="ECO:0007669"/>
    <property type="project" value="InterPro"/>
</dbReference>
<evidence type="ECO:0000259" key="3">
    <source>
        <dbReference type="Pfam" id="PF02449"/>
    </source>
</evidence>
<proteinExistence type="predicted"/>
<dbReference type="Gene3D" id="3.20.20.80">
    <property type="entry name" value="Glycosidases"/>
    <property type="match status" value="1"/>
</dbReference>
<dbReference type="EMBL" id="KF124913">
    <property type="protein sequence ID" value="AIA92236.1"/>
    <property type="molecule type" value="Genomic_DNA"/>
</dbReference>
<dbReference type="GO" id="GO:0009341">
    <property type="term" value="C:beta-galactosidase complex"/>
    <property type="evidence" value="ECO:0007669"/>
    <property type="project" value="InterPro"/>
</dbReference>
<dbReference type="GO" id="GO:0005975">
    <property type="term" value="P:carbohydrate metabolic process"/>
    <property type="evidence" value="ECO:0007669"/>
    <property type="project" value="InterPro"/>
</dbReference>
<evidence type="ECO:0000256" key="1">
    <source>
        <dbReference type="ARBA" id="ARBA00022801"/>
    </source>
</evidence>
<dbReference type="InterPro" id="IPR017853">
    <property type="entry name" value="GH"/>
</dbReference>
<keyword evidence="1" id="KW-0378">Hydrolase</keyword>
<dbReference type="AlphaFoldDB" id="A0A060CHI3"/>